<protein>
    <submittedName>
        <fullName evidence="1">Uncharacterized protein</fullName>
    </submittedName>
</protein>
<organism evidence="1 2">
    <name type="scientific">Enterocloster clostridioformis</name>
    <dbReference type="NCBI Taxonomy" id="1531"/>
    <lineage>
        <taxon>Bacteria</taxon>
        <taxon>Bacillati</taxon>
        <taxon>Bacillota</taxon>
        <taxon>Clostridia</taxon>
        <taxon>Lachnospirales</taxon>
        <taxon>Lachnospiraceae</taxon>
        <taxon>Enterocloster</taxon>
    </lineage>
</organism>
<gene>
    <name evidence="1" type="ORF">Ccl03g_33210</name>
</gene>
<reference evidence="1 2" key="1">
    <citation type="submission" date="2019-06" db="EMBL/GenBank/DDBJ databases">
        <title>Draft genome sequence of [Clostridium] clostridioforme NBRC 113352.</title>
        <authorList>
            <person name="Miura T."/>
            <person name="Furukawa M."/>
            <person name="Shimamura M."/>
            <person name="Ohyama Y."/>
            <person name="Yamazoe A."/>
            <person name="Kawasaki H."/>
        </authorList>
    </citation>
    <scope>NUCLEOTIDE SEQUENCE [LARGE SCALE GENOMIC DNA]</scope>
    <source>
        <strain evidence="1 2">NBRC 113352</strain>
    </source>
</reference>
<evidence type="ECO:0000313" key="2">
    <source>
        <dbReference type="Proteomes" id="UP000315200"/>
    </source>
</evidence>
<dbReference type="EMBL" id="BJLB01000001">
    <property type="protein sequence ID" value="GEA37608.1"/>
    <property type="molecule type" value="Genomic_DNA"/>
</dbReference>
<dbReference type="RefSeq" id="WP_002588846.1">
    <property type="nucleotide sequence ID" value="NZ_BJLB01000001.1"/>
</dbReference>
<comment type="caution">
    <text evidence="1">The sequence shown here is derived from an EMBL/GenBank/DDBJ whole genome shotgun (WGS) entry which is preliminary data.</text>
</comment>
<dbReference type="AlphaFoldDB" id="A0A829W8G5"/>
<proteinExistence type="predicted"/>
<dbReference type="Proteomes" id="UP000315200">
    <property type="component" value="Unassembled WGS sequence"/>
</dbReference>
<accession>A0A829W8G5</accession>
<evidence type="ECO:0000313" key="1">
    <source>
        <dbReference type="EMBL" id="GEA37608.1"/>
    </source>
</evidence>
<sequence>MEAIVISEYGIKIKNISAGMIYDVNLGIRDYFSYTDAMLNNSLFSFFLQKNGMNVYKGESTRDIICLDYDFGSRSYEEERKRLEKLFNESDESSRKRISDTLKKVDSRKELYTPKKRDEIREFFYENGVDVTYRKKNKDGSIKEEKIIHYEMLFRTSAKAKLGQVIFINSKLYDKAYDWLTIGLGNKMQYDNARIVEMSAYAPLTTSTIVGTLYVPVENILILKDQESFFKTKSKVVKAEEYEDSHGQKQKKCIVVDEEREVKNTIWDGMMLIESSILPDCINGMALLRNHLFKACGFRSHIQKFFADWCNKSGYDYQTYQIQDMFGKWHYLKDIKMITTDNAIKWKKFANLMGNTLSEAYEYWCDRIHADGDIWGIVKTDHPSKLGNYQQLSYQMINTLPCTKDDIKEIAQISINYVELLKKDNDEFEKFLRKYANEVNHYEMLADLYKHNQDFGNSSFFREEKKKIIFDYVYRLRKGKILVNGDNLTVCGNPYALLLYSVGEDYKTDPTLKQENGTIQCYTTRFKNDEFLAAFRNPHNSPNNICYLHNVHSDIMEKYFPFSDNIIAVNCLLTDIQDRANGMDEDSDFMLVTNQATMVRCAKRCYQEYPTIVNALKESGITYQNTKKDYAIMDNKFSKSRMDIGYSSNLAQLAMTYYWTEMQKETPDKKRLNELYDNFVILSVLAQVVIDGCKREYEIVGNKEIDRISKMPCMTIKKPCGFTKTGKIKYTKCDFPEFMKYTREIKYTKDGKELPQEEIDVTKEKLKGRINTTLSCPMNWLEYWLDKIQNAPTTKTTPTSEFFIKMQGKAHHRQMTKIKELIIEYDSKVKSLQYKSISEDDYISELYQHNDYLIESLKKIKVGNIVTINRLIETALGLETNKNKKYSQNADTKYTRKILNYLYKMNRDKFLVNFEQKRQS</sequence>
<name>A0A829W8G5_9FIRM</name>